<feature type="region of interest" description="Disordered" evidence="1">
    <location>
        <begin position="215"/>
        <end position="527"/>
    </location>
</feature>
<dbReference type="OMA" id="SHERYTS"/>
<feature type="compositionally biased region" description="Polar residues" evidence="1">
    <location>
        <begin position="51"/>
        <end position="65"/>
    </location>
</feature>
<feature type="compositionally biased region" description="Polar residues" evidence="1">
    <location>
        <begin position="253"/>
        <end position="264"/>
    </location>
</feature>
<feature type="compositionally biased region" description="Pro residues" evidence="1">
    <location>
        <begin position="378"/>
        <end position="403"/>
    </location>
</feature>
<feature type="compositionally biased region" description="Polar residues" evidence="1">
    <location>
        <begin position="289"/>
        <end position="299"/>
    </location>
</feature>
<feature type="region of interest" description="Disordered" evidence="1">
    <location>
        <begin position="558"/>
        <end position="589"/>
    </location>
</feature>
<evidence type="ECO:0000313" key="2">
    <source>
        <dbReference type="EMBL" id="EED93657.1"/>
    </source>
</evidence>
<keyword evidence="3" id="KW-1185">Reference proteome</keyword>
<feature type="compositionally biased region" description="Polar residues" evidence="1">
    <location>
        <begin position="485"/>
        <end position="497"/>
    </location>
</feature>
<evidence type="ECO:0000313" key="3">
    <source>
        <dbReference type="Proteomes" id="UP000001449"/>
    </source>
</evidence>
<reference evidence="2 3" key="1">
    <citation type="journal article" date="2004" name="Science">
        <title>The genome of the diatom Thalassiosira pseudonana: ecology, evolution, and metabolism.</title>
        <authorList>
            <person name="Armbrust E.V."/>
            <person name="Berges J.A."/>
            <person name="Bowler C."/>
            <person name="Green B.R."/>
            <person name="Martinez D."/>
            <person name="Putnam N.H."/>
            <person name="Zhou S."/>
            <person name="Allen A.E."/>
            <person name="Apt K.E."/>
            <person name="Bechner M."/>
            <person name="Brzezinski M.A."/>
            <person name="Chaal B.K."/>
            <person name="Chiovitti A."/>
            <person name="Davis A.K."/>
            <person name="Demarest M.S."/>
            <person name="Detter J.C."/>
            <person name="Glavina T."/>
            <person name="Goodstein D."/>
            <person name="Hadi M.Z."/>
            <person name="Hellsten U."/>
            <person name="Hildebrand M."/>
            <person name="Jenkins B.D."/>
            <person name="Jurka J."/>
            <person name="Kapitonov V.V."/>
            <person name="Kroger N."/>
            <person name="Lau W.W."/>
            <person name="Lane T.W."/>
            <person name="Larimer F.W."/>
            <person name="Lippmeier J.C."/>
            <person name="Lucas S."/>
            <person name="Medina M."/>
            <person name="Montsant A."/>
            <person name="Obornik M."/>
            <person name="Parker M.S."/>
            <person name="Palenik B."/>
            <person name="Pazour G.J."/>
            <person name="Richardson P.M."/>
            <person name="Rynearson T.A."/>
            <person name="Saito M.A."/>
            <person name="Schwartz D.C."/>
            <person name="Thamatrakoln K."/>
            <person name="Valentin K."/>
            <person name="Vardi A."/>
            <person name="Wilkerson F.P."/>
            <person name="Rokhsar D.S."/>
        </authorList>
    </citation>
    <scope>NUCLEOTIDE SEQUENCE [LARGE SCALE GENOMIC DNA]</scope>
    <source>
        <strain evidence="2 3">CCMP1335</strain>
    </source>
</reference>
<dbReference type="PaxDb" id="35128-Thaps21656"/>
<proteinExistence type="predicted"/>
<dbReference type="RefSeq" id="XP_002288221.1">
    <property type="nucleotide sequence ID" value="XM_002288185.1"/>
</dbReference>
<sequence length="759" mass="83480">MDDQLSVGRVSPIANNSHPPTKQEDGLLAKVSPGCPHDGSSAAAIHFADDSMNNNTSNISGSVNFHPSRDSKQAAIQRAINQHPSTDSEDSHINNDANEEDEHDNEYDGFAPPAFPGGRTASLGKRKRTFLAVRDGVLSNDDDNVKVEVNMDALAEEDSSEDEVLGSPGRHPQIVHRIKGGGGSSSGSEEGNHAGKAYSDALLLASLSSDIESPVKKNTEYADDGDIQVNEQGAPKTPLGLKPPSCTADTPRRSNVNPSNLNSTERIKPFTLHPKSSSEFPNKRGKYGETQQPSAADSSSGKEKRASPQVTPDYRNQKSSATDSRNPKIAVKMKGERDGVGHGASYDPAGGMPYPSHPGQYPRPQPHHAAPFGYPGYPYGPPSGPPSFYPRPYPPPHGMPPRYMPHQQHQPGSHYPLPPRPPTDQEHGLSPTPLHPLSAPKNTVPTEEEGRSRYYQRGEHRPEGPTSYDPRYGPPPPNRELQRVPTFSVSIDENSPRMTGYDLSSPAGHTSLATAPAGAPEYPNVNTPPRVYHHRSYPPPPPPQGEEYYRDQTAPYPHLHHPHHPPAVAIHRPPPNTHDPYEPHPHDMPFRRAGYSTPPPNDEGGWDASQDIIPAVVSHERYTSPGGRGHQFHKGARTIHSEPIILRKKFSWRNYPELEEFLIKNRNDYLRHSALNYTSEQKHFNNSLTEGLLELAARHNYIFDESCFNFVAVRDRIRCYYKSYVQSSKKRGVIVGFTKVTNCASNNVESMDEVSSGGD</sequence>
<feature type="region of interest" description="Disordered" evidence="1">
    <location>
        <begin position="156"/>
        <end position="194"/>
    </location>
</feature>
<dbReference type="HOGENOM" id="CLU_367451_0_0_1"/>
<dbReference type="EMBL" id="CM000640">
    <property type="protein sequence ID" value="EED93657.1"/>
    <property type="molecule type" value="Genomic_DNA"/>
</dbReference>
<dbReference type="AlphaFoldDB" id="B8BX73"/>
<dbReference type="InParanoid" id="B8BX73"/>
<dbReference type="Proteomes" id="UP000001449">
    <property type="component" value="Chromosome 3"/>
</dbReference>
<feature type="compositionally biased region" description="Basic and acidic residues" evidence="1">
    <location>
        <begin position="579"/>
        <end position="589"/>
    </location>
</feature>
<accession>B8BX73</accession>
<evidence type="ECO:0000256" key="1">
    <source>
        <dbReference type="SAM" id="MobiDB-lite"/>
    </source>
</evidence>
<gene>
    <name evidence="2" type="ORF">THAPSDRAFT_21656</name>
</gene>
<dbReference type="KEGG" id="tps:THAPSDRAFT_21656"/>
<feature type="compositionally biased region" description="Basic and acidic residues" evidence="1">
    <location>
        <begin position="448"/>
        <end position="463"/>
    </location>
</feature>
<protein>
    <submittedName>
        <fullName evidence="2">Uncharacterized protein</fullName>
    </submittedName>
</protein>
<dbReference type="GeneID" id="7441773"/>
<name>B8BX73_THAPS</name>
<reference evidence="2 3" key="2">
    <citation type="journal article" date="2008" name="Nature">
        <title>The Phaeodactylum genome reveals the evolutionary history of diatom genomes.</title>
        <authorList>
            <person name="Bowler C."/>
            <person name="Allen A.E."/>
            <person name="Badger J.H."/>
            <person name="Grimwood J."/>
            <person name="Jabbari K."/>
            <person name="Kuo A."/>
            <person name="Maheswari U."/>
            <person name="Martens C."/>
            <person name="Maumus F."/>
            <person name="Otillar R.P."/>
            <person name="Rayko E."/>
            <person name="Salamov A."/>
            <person name="Vandepoele K."/>
            <person name="Beszteri B."/>
            <person name="Gruber A."/>
            <person name="Heijde M."/>
            <person name="Katinka M."/>
            <person name="Mock T."/>
            <person name="Valentin K."/>
            <person name="Verret F."/>
            <person name="Berges J.A."/>
            <person name="Brownlee C."/>
            <person name="Cadoret J.P."/>
            <person name="Chiovitti A."/>
            <person name="Choi C.J."/>
            <person name="Coesel S."/>
            <person name="De Martino A."/>
            <person name="Detter J.C."/>
            <person name="Durkin C."/>
            <person name="Falciatore A."/>
            <person name="Fournet J."/>
            <person name="Haruta M."/>
            <person name="Huysman M.J."/>
            <person name="Jenkins B.D."/>
            <person name="Jiroutova K."/>
            <person name="Jorgensen R.E."/>
            <person name="Joubert Y."/>
            <person name="Kaplan A."/>
            <person name="Kroger N."/>
            <person name="Kroth P.G."/>
            <person name="La Roche J."/>
            <person name="Lindquist E."/>
            <person name="Lommer M."/>
            <person name="Martin-Jezequel V."/>
            <person name="Lopez P.J."/>
            <person name="Lucas S."/>
            <person name="Mangogna M."/>
            <person name="McGinnis K."/>
            <person name="Medlin L.K."/>
            <person name="Montsant A."/>
            <person name="Oudot-Le Secq M.P."/>
            <person name="Napoli C."/>
            <person name="Obornik M."/>
            <person name="Parker M.S."/>
            <person name="Petit J.L."/>
            <person name="Porcel B.M."/>
            <person name="Poulsen N."/>
            <person name="Robison M."/>
            <person name="Rychlewski L."/>
            <person name="Rynearson T.A."/>
            <person name="Schmutz J."/>
            <person name="Shapiro H."/>
            <person name="Siaut M."/>
            <person name="Stanley M."/>
            <person name="Sussman M.R."/>
            <person name="Taylor A.R."/>
            <person name="Vardi A."/>
            <person name="von Dassow P."/>
            <person name="Vyverman W."/>
            <person name="Willis A."/>
            <person name="Wyrwicz L.S."/>
            <person name="Rokhsar D.S."/>
            <person name="Weissenbach J."/>
            <person name="Armbrust E.V."/>
            <person name="Green B.R."/>
            <person name="Van de Peer Y."/>
            <person name="Grigoriev I.V."/>
        </authorList>
    </citation>
    <scope>NUCLEOTIDE SEQUENCE [LARGE SCALE GENOMIC DNA]</scope>
    <source>
        <strain evidence="2 3">CCMP1335</strain>
    </source>
</reference>
<feature type="region of interest" description="Disordered" evidence="1">
    <location>
        <begin position="1"/>
        <end position="122"/>
    </location>
</feature>
<organism evidence="2 3">
    <name type="scientific">Thalassiosira pseudonana</name>
    <name type="common">Marine diatom</name>
    <name type="synonym">Cyclotella nana</name>
    <dbReference type="NCBI Taxonomy" id="35128"/>
    <lineage>
        <taxon>Eukaryota</taxon>
        <taxon>Sar</taxon>
        <taxon>Stramenopiles</taxon>
        <taxon>Ochrophyta</taxon>
        <taxon>Bacillariophyta</taxon>
        <taxon>Coscinodiscophyceae</taxon>
        <taxon>Thalassiosirophycidae</taxon>
        <taxon>Thalassiosirales</taxon>
        <taxon>Thalassiosiraceae</taxon>
        <taxon>Thalassiosira</taxon>
    </lineage>
</organism>
<feature type="compositionally biased region" description="Acidic residues" evidence="1">
    <location>
        <begin position="97"/>
        <end position="107"/>
    </location>
</feature>